<feature type="transmembrane region" description="Helical" evidence="5">
    <location>
        <begin position="318"/>
        <end position="339"/>
    </location>
</feature>
<feature type="transmembrane region" description="Helical" evidence="5">
    <location>
        <begin position="252"/>
        <end position="273"/>
    </location>
</feature>
<dbReference type="SUPFAM" id="SSF103473">
    <property type="entry name" value="MFS general substrate transporter"/>
    <property type="match status" value="1"/>
</dbReference>
<dbReference type="InterPro" id="IPR036259">
    <property type="entry name" value="MFS_trans_sf"/>
</dbReference>
<keyword evidence="4 5" id="KW-0472">Membrane</keyword>
<evidence type="ECO:0000259" key="6">
    <source>
        <dbReference type="PROSITE" id="PS50850"/>
    </source>
</evidence>
<evidence type="ECO:0000313" key="8">
    <source>
        <dbReference type="Proteomes" id="UP001158576"/>
    </source>
</evidence>
<dbReference type="Pfam" id="PF00083">
    <property type="entry name" value="Sugar_tr"/>
    <property type="match status" value="1"/>
</dbReference>
<dbReference type="PROSITE" id="PS50850">
    <property type="entry name" value="MFS"/>
    <property type="match status" value="1"/>
</dbReference>
<feature type="transmembrane region" description="Helical" evidence="5">
    <location>
        <begin position="285"/>
        <end position="306"/>
    </location>
</feature>
<dbReference type="InterPro" id="IPR020846">
    <property type="entry name" value="MFS_dom"/>
</dbReference>
<name>A0ABN7SJV4_OIKDI</name>
<reference evidence="7 8" key="1">
    <citation type="submission" date="2021-04" db="EMBL/GenBank/DDBJ databases">
        <authorList>
            <person name="Bliznina A."/>
        </authorList>
    </citation>
    <scope>NUCLEOTIDE SEQUENCE [LARGE SCALE GENOMIC DNA]</scope>
</reference>
<feature type="transmembrane region" description="Helical" evidence="5">
    <location>
        <begin position="60"/>
        <end position="80"/>
    </location>
</feature>
<dbReference type="Proteomes" id="UP001158576">
    <property type="component" value="Chromosome XSR"/>
</dbReference>
<keyword evidence="8" id="KW-1185">Reference proteome</keyword>
<feature type="transmembrane region" description="Helical" evidence="5">
    <location>
        <begin position="92"/>
        <end position="111"/>
    </location>
</feature>
<dbReference type="Gene3D" id="1.20.1250.20">
    <property type="entry name" value="MFS general substrate transporter like domains"/>
    <property type="match status" value="1"/>
</dbReference>
<feature type="transmembrane region" description="Helical" evidence="5">
    <location>
        <begin position="117"/>
        <end position="137"/>
    </location>
</feature>
<proteinExistence type="predicted"/>
<gene>
    <name evidence="7" type="ORF">OKIOD_LOCUS6353</name>
</gene>
<keyword evidence="3 5" id="KW-1133">Transmembrane helix</keyword>
<sequence>MDADQAFEIVTNGKSLGWYSYYTFGLQLTTQVLVAFQMCLMVILTPILKNEEWPWHLSELQVSLASSIYMLGVMGGNFVMGIVADTYGRKRPYFAVLPLLIILQVFGTLCWSVNSFLAFRLVSGFLTGGLGLVGFVYQQELLPSNVWAISGNISPGVFAIGIAFLALIGQLFDSYSTILLISSLPFIFSLLPLFIGIPESPRWLLSQNRIDESAAAFVLLANKNGIKMDPPELKSPPAGEAAGCMMIFNKAVISRVTIMGILWFSASLCYYGLTLNLSGLHPNPNVSLCLSGLVEIPSYIIAFYLMESEFFGRRRSTSLSFFGVFLGCFSTIFALIHHAGQEGSSSAVLGSAMFGKLCVAAAFS</sequence>
<feature type="transmembrane region" description="Helical" evidence="5">
    <location>
        <begin position="178"/>
        <end position="197"/>
    </location>
</feature>
<dbReference type="EMBL" id="OU015569">
    <property type="protein sequence ID" value="CAG5096818.1"/>
    <property type="molecule type" value="Genomic_DNA"/>
</dbReference>
<comment type="subcellular location">
    <subcellularLocation>
        <location evidence="1">Membrane</location>
        <topology evidence="1">Multi-pass membrane protein</topology>
    </subcellularLocation>
</comment>
<evidence type="ECO:0000256" key="4">
    <source>
        <dbReference type="ARBA" id="ARBA00023136"/>
    </source>
</evidence>
<evidence type="ECO:0000313" key="7">
    <source>
        <dbReference type="EMBL" id="CAG5096818.1"/>
    </source>
</evidence>
<feature type="transmembrane region" description="Helical" evidence="5">
    <location>
        <begin position="149"/>
        <end position="172"/>
    </location>
</feature>
<evidence type="ECO:0000256" key="5">
    <source>
        <dbReference type="SAM" id="Phobius"/>
    </source>
</evidence>
<evidence type="ECO:0000256" key="2">
    <source>
        <dbReference type="ARBA" id="ARBA00022692"/>
    </source>
</evidence>
<dbReference type="InterPro" id="IPR005828">
    <property type="entry name" value="MFS_sugar_transport-like"/>
</dbReference>
<protein>
    <submittedName>
        <fullName evidence="7">Oidioi.mRNA.OKI2018_I69.XSR.g14795.t1.cds</fullName>
    </submittedName>
</protein>
<feature type="transmembrane region" description="Helical" evidence="5">
    <location>
        <begin position="21"/>
        <end position="48"/>
    </location>
</feature>
<accession>A0ABN7SJV4</accession>
<keyword evidence="2 5" id="KW-0812">Transmembrane</keyword>
<organism evidence="7 8">
    <name type="scientific">Oikopleura dioica</name>
    <name type="common">Tunicate</name>
    <dbReference type="NCBI Taxonomy" id="34765"/>
    <lineage>
        <taxon>Eukaryota</taxon>
        <taxon>Metazoa</taxon>
        <taxon>Chordata</taxon>
        <taxon>Tunicata</taxon>
        <taxon>Appendicularia</taxon>
        <taxon>Copelata</taxon>
        <taxon>Oikopleuridae</taxon>
        <taxon>Oikopleura</taxon>
    </lineage>
</organism>
<evidence type="ECO:0000256" key="1">
    <source>
        <dbReference type="ARBA" id="ARBA00004141"/>
    </source>
</evidence>
<evidence type="ECO:0000256" key="3">
    <source>
        <dbReference type="ARBA" id="ARBA00022989"/>
    </source>
</evidence>
<dbReference type="PANTHER" id="PTHR24064">
    <property type="entry name" value="SOLUTE CARRIER FAMILY 22 MEMBER"/>
    <property type="match status" value="1"/>
</dbReference>
<feature type="domain" description="Major facilitator superfamily (MFS) profile" evidence="6">
    <location>
        <begin position="23"/>
        <end position="364"/>
    </location>
</feature>